<evidence type="ECO:0000256" key="9">
    <source>
        <dbReference type="ARBA" id="ARBA00023128"/>
    </source>
</evidence>
<name>W6ULZ8_ECHGR</name>
<evidence type="ECO:0000256" key="3">
    <source>
        <dbReference type="ARBA" id="ARBA00010618"/>
    </source>
</evidence>
<dbReference type="CDD" id="cd15900">
    <property type="entry name" value="EFh_MICU"/>
    <property type="match status" value="1"/>
</dbReference>
<keyword evidence="11" id="KW-0687">Ribonucleoprotein</keyword>
<evidence type="ECO:0000259" key="12">
    <source>
        <dbReference type="PROSITE" id="PS50222"/>
    </source>
</evidence>
<keyword evidence="8" id="KW-0689">Ribosomal protein</keyword>
<dbReference type="GO" id="GO:0036444">
    <property type="term" value="P:calcium import into the mitochondrion"/>
    <property type="evidence" value="ECO:0007669"/>
    <property type="project" value="TreeGrafter"/>
</dbReference>
<dbReference type="Pfam" id="PF17136">
    <property type="entry name" value="ribosomal_L24"/>
    <property type="match status" value="1"/>
</dbReference>
<dbReference type="Pfam" id="PF13833">
    <property type="entry name" value="EF-hand_8"/>
    <property type="match status" value="1"/>
</dbReference>
<dbReference type="InterPro" id="IPR057264">
    <property type="entry name" value="Ribosomal_uL24_C"/>
</dbReference>
<dbReference type="GeneID" id="36338809"/>
<keyword evidence="14" id="KW-1185">Reference proteome</keyword>
<dbReference type="GO" id="GO:0006412">
    <property type="term" value="P:translation"/>
    <property type="evidence" value="ECO:0007669"/>
    <property type="project" value="InterPro"/>
</dbReference>
<keyword evidence="7" id="KW-0809">Transit peptide</keyword>
<sequence>MSQSDLSKNARNRKAETDESRSTFAGASLFSLAVTSAHLVVPFGQKNGTSNKLLSFVPDIELSGEHVLVRLFQKFASVEVNGEAFMTPRDFIDCVTGARPPVSIKRHVIDTGMAEQLLAKTPRSASQCSTTIQRHFFNEDGRGKLVYKDFLKFILGLQTEVLRAEFYRFSCGDDSISPLQLAQAILRYAELPDKLKGKGLELVAESIMFEEDSIDFESYCSFFNLLFQYEDLCSALKMYMLSNRAISREEFQRAARAVTGKRMNDVIVNTVFLLFDADGDGHLSAEEFISVMRSYLARGTRSRNPAFQFAYWPRYVARLLRFRPVFRGDLQGWSFEMDRSMPFELPDAKPHEFAEEKWLPVWRFSEQPPWNIANRLSTFPYRTDWCVVHPDGKRTRERLTGMSPEEQTIFKGDRVIVLKGVSRGKIGIVSSVIKMRNLVYVEGLNPRYRSPEGKGPLISDENYLKINEEVALMDPSDRTPCEAVWRYDSQGNRVRVSKRSGHLLPLPTAARILDDLTDPVAAEVGEKDTPTEAVTKTTVDFVAPERLETFEEELMRVYAPEEKRQRMPTFWY</sequence>
<dbReference type="AlphaFoldDB" id="W6ULZ8"/>
<dbReference type="RefSeq" id="XP_024353269.1">
    <property type="nucleotide sequence ID" value="XM_024492343.1"/>
</dbReference>
<dbReference type="InterPro" id="IPR018247">
    <property type="entry name" value="EF_Hand_1_Ca_BS"/>
</dbReference>
<dbReference type="STRING" id="6210.W6ULZ8"/>
<protein>
    <submittedName>
        <fullName evidence="13">EF-hand domain-containing family member A2</fullName>
    </submittedName>
</protein>
<proteinExistence type="inferred from homology"/>
<dbReference type="OMA" id="HKFASVE"/>
<dbReference type="InterPro" id="IPR041988">
    <property type="entry name" value="Ribosomal_uL24_KOW"/>
</dbReference>
<dbReference type="PANTHER" id="PTHR12294">
    <property type="entry name" value="EF HAND DOMAIN FAMILY A1,A2-RELATED"/>
    <property type="match status" value="1"/>
</dbReference>
<evidence type="ECO:0000313" key="14">
    <source>
        <dbReference type="Proteomes" id="UP000019149"/>
    </source>
</evidence>
<evidence type="ECO:0000256" key="2">
    <source>
        <dbReference type="ARBA" id="ARBA00004569"/>
    </source>
</evidence>
<evidence type="ECO:0000256" key="1">
    <source>
        <dbReference type="ARBA" id="ARBA00004273"/>
    </source>
</evidence>
<dbReference type="CTD" id="36338809"/>
<dbReference type="GO" id="GO:0005758">
    <property type="term" value="C:mitochondrial intermembrane space"/>
    <property type="evidence" value="ECO:0007669"/>
    <property type="project" value="UniProtKB-SubCell"/>
</dbReference>
<keyword evidence="9" id="KW-0496">Mitochondrion</keyword>
<dbReference type="GO" id="GO:0005509">
    <property type="term" value="F:calcium ion binding"/>
    <property type="evidence" value="ECO:0007669"/>
    <property type="project" value="InterPro"/>
</dbReference>
<comment type="subcellular location">
    <subcellularLocation>
        <location evidence="1">Mitochondrion inner membrane</location>
    </subcellularLocation>
    <subcellularLocation>
        <location evidence="2">Mitochondrion intermembrane space</location>
    </subcellularLocation>
</comment>
<comment type="similarity">
    <text evidence="3">Belongs to the universal ribosomal protein uL24 family.</text>
</comment>
<dbReference type="SUPFAM" id="SSF47473">
    <property type="entry name" value="EF-hand"/>
    <property type="match status" value="1"/>
</dbReference>
<feature type="domain" description="EF-hand" evidence="12">
    <location>
        <begin position="263"/>
        <end position="298"/>
    </location>
</feature>
<reference evidence="13 14" key="1">
    <citation type="journal article" date="2013" name="Nat. Genet.">
        <title>The genome of the hydatid tapeworm Echinococcus granulosus.</title>
        <authorList>
            <person name="Zheng H."/>
            <person name="Zhang W."/>
            <person name="Zhang L."/>
            <person name="Zhang Z."/>
            <person name="Li J."/>
            <person name="Lu G."/>
            <person name="Zhu Y."/>
            <person name="Wang Y."/>
            <person name="Huang Y."/>
            <person name="Liu J."/>
            <person name="Kang H."/>
            <person name="Chen J."/>
            <person name="Wang L."/>
            <person name="Chen A."/>
            <person name="Yu S."/>
            <person name="Gao Z."/>
            <person name="Jin L."/>
            <person name="Gu W."/>
            <person name="Wang Z."/>
            <person name="Zhao L."/>
            <person name="Shi B."/>
            <person name="Wen H."/>
            <person name="Lin R."/>
            <person name="Jones M.K."/>
            <person name="Brejova B."/>
            <person name="Vinar T."/>
            <person name="Zhao G."/>
            <person name="McManus D.P."/>
            <person name="Chen Z."/>
            <person name="Zhou Y."/>
            <person name="Wang S."/>
        </authorList>
    </citation>
    <scope>NUCLEOTIDE SEQUENCE [LARGE SCALE GENOMIC DNA]</scope>
</reference>
<evidence type="ECO:0000256" key="5">
    <source>
        <dbReference type="ARBA" id="ARBA00022792"/>
    </source>
</evidence>
<gene>
    <name evidence="13" type="ORF">EGR_03094</name>
</gene>
<dbReference type="InterPro" id="IPR005825">
    <property type="entry name" value="Ribosomal_uL24_CS"/>
</dbReference>
<dbReference type="EMBL" id="APAU02000015">
    <property type="protein sequence ID" value="EUB62073.1"/>
    <property type="molecule type" value="Genomic_DNA"/>
</dbReference>
<dbReference type="InterPro" id="IPR008991">
    <property type="entry name" value="Translation_prot_SH3-like_sf"/>
</dbReference>
<dbReference type="GO" id="GO:0003723">
    <property type="term" value="F:RNA binding"/>
    <property type="evidence" value="ECO:0007669"/>
    <property type="project" value="InterPro"/>
</dbReference>
<dbReference type="Proteomes" id="UP000019149">
    <property type="component" value="Unassembled WGS sequence"/>
</dbReference>
<dbReference type="InterPro" id="IPR011992">
    <property type="entry name" value="EF-hand-dom_pair"/>
</dbReference>
<dbReference type="PROSITE" id="PS50222">
    <property type="entry name" value="EF_HAND_2"/>
    <property type="match status" value="1"/>
</dbReference>
<dbReference type="GO" id="GO:1990904">
    <property type="term" value="C:ribonucleoprotein complex"/>
    <property type="evidence" value="ECO:0007669"/>
    <property type="project" value="UniProtKB-KW"/>
</dbReference>
<dbReference type="GO" id="GO:0003735">
    <property type="term" value="F:structural constituent of ribosome"/>
    <property type="evidence" value="ECO:0007669"/>
    <property type="project" value="InterPro"/>
</dbReference>
<evidence type="ECO:0000256" key="10">
    <source>
        <dbReference type="ARBA" id="ARBA00023136"/>
    </source>
</evidence>
<keyword evidence="5" id="KW-0999">Mitochondrion inner membrane</keyword>
<keyword evidence="10" id="KW-0472">Membrane</keyword>
<dbReference type="Gene3D" id="1.10.238.10">
    <property type="entry name" value="EF-hand"/>
    <property type="match status" value="1"/>
</dbReference>
<dbReference type="OrthoDB" id="359154at2759"/>
<dbReference type="KEGG" id="egl:EGR_03094"/>
<dbReference type="InterPro" id="IPR039800">
    <property type="entry name" value="MICU1/2/3"/>
</dbReference>
<dbReference type="CDD" id="cd06089">
    <property type="entry name" value="KOW_RPL26"/>
    <property type="match status" value="1"/>
</dbReference>
<keyword evidence="4" id="KW-0677">Repeat</keyword>
<comment type="caution">
    <text evidence="13">The sequence shown here is derived from an EMBL/GenBank/DDBJ whole genome shotgun (WGS) entry which is preliminary data.</text>
</comment>
<evidence type="ECO:0000256" key="7">
    <source>
        <dbReference type="ARBA" id="ARBA00022946"/>
    </source>
</evidence>
<dbReference type="InterPro" id="IPR014722">
    <property type="entry name" value="Rib_uL2_dom2"/>
</dbReference>
<dbReference type="PANTHER" id="PTHR12294:SF13">
    <property type="entry name" value="MITOCHONDRIAL CALCIUM UPTAKE 3, ISOFORM D"/>
    <property type="match status" value="1"/>
</dbReference>
<accession>W6ULZ8</accession>
<dbReference type="GO" id="GO:1990246">
    <property type="term" value="C:uniplex complex"/>
    <property type="evidence" value="ECO:0007669"/>
    <property type="project" value="TreeGrafter"/>
</dbReference>
<dbReference type="PROSITE" id="PS01108">
    <property type="entry name" value="RIBOSOMAL_L24"/>
    <property type="match status" value="1"/>
</dbReference>
<evidence type="ECO:0000256" key="11">
    <source>
        <dbReference type="ARBA" id="ARBA00023274"/>
    </source>
</evidence>
<evidence type="ECO:0000256" key="8">
    <source>
        <dbReference type="ARBA" id="ARBA00022980"/>
    </source>
</evidence>
<dbReference type="GO" id="GO:0051560">
    <property type="term" value="P:mitochondrial calcium ion homeostasis"/>
    <property type="evidence" value="ECO:0007669"/>
    <property type="project" value="TreeGrafter"/>
</dbReference>
<evidence type="ECO:0000313" key="13">
    <source>
        <dbReference type="EMBL" id="EUB62073.1"/>
    </source>
</evidence>
<keyword evidence="6" id="KW-0106">Calcium</keyword>
<dbReference type="InterPro" id="IPR002048">
    <property type="entry name" value="EF_hand_dom"/>
</dbReference>
<evidence type="ECO:0000256" key="4">
    <source>
        <dbReference type="ARBA" id="ARBA00022737"/>
    </source>
</evidence>
<evidence type="ECO:0000256" key="6">
    <source>
        <dbReference type="ARBA" id="ARBA00022837"/>
    </source>
</evidence>
<dbReference type="GO" id="GO:0005840">
    <property type="term" value="C:ribosome"/>
    <property type="evidence" value="ECO:0007669"/>
    <property type="project" value="UniProtKB-KW"/>
</dbReference>
<dbReference type="SMART" id="SM00054">
    <property type="entry name" value="EFh"/>
    <property type="match status" value="1"/>
</dbReference>
<dbReference type="SUPFAM" id="SSF50104">
    <property type="entry name" value="Translation proteins SH3-like domain"/>
    <property type="match status" value="1"/>
</dbReference>
<dbReference type="PROSITE" id="PS00018">
    <property type="entry name" value="EF_HAND_1"/>
    <property type="match status" value="1"/>
</dbReference>
<organism evidence="13 14">
    <name type="scientific">Echinococcus granulosus</name>
    <name type="common">Hydatid tapeworm</name>
    <dbReference type="NCBI Taxonomy" id="6210"/>
    <lineage>
        <taxon>Eukaryota</taxon>
        <taxon>Metazoa</taxon>
        <taxon>Spiralia</taxon>
        <taxon>Lophotrochozoa</taxon>
        <taxon>Platyhelminthes</taxon>
        <taxon>Cestoda</taxon>
        <taxon>Eucestoda</taxon>
        <taxon>Cyclophyllidea</taxon>
        <taxon>Taeniidae</taxon>
        <taxon>Echinococcus</taxon>
        <taxon>Echinococcus granulosus group</taxon>
    </lineage>
</organism>
<dbReference type="Gene3D" id="2.30.30.30">
    <property type="match status" value="1"/>
</dbReference>